<evidence type="ECO:0000313" key="4">
    <source>
        <dbReference type="EMBL" id="TCL55031.1"/>
    </source>
</evidence>
<reference evidence="4 5" key="1">
    <citation type="submission" date="2019-03" db="EMBL/GenBank/DDBJ databases">
        <title>Genomic Encyclopedia of Type Strains, Phase IV (KMG-IV): sequencing the most valuable type-strain genomes for metagenomic binning, comparative biology and taxonomic classification.</title>
        <authorList>
            <person name="Goeker M."/>
        </authorList>
    </citation>
    <scope>NUCLEOTIDE SEQUENCE [LARGE SCALE GENOMIC DNA]</scope>
    <source>
        <strain evidence="4 5">DSM 100556</strain>
    </source>
</reference>
<protein>
    <submittedName>
        <fullName evidence="4">TetR family transcriptional regulator</fullName>
    </submittedName>
</protein>
<dbReference type="Proteomes" id="UP000295718">
    <property type="component" value="Unassembled WGS sequence"/>
</dbReference>
<proteinExistence type="predicted"/>
<dbReference type="SUPFAM" id="SSF46689">
    <property type="entry name" value="Homeodomain-like"/>
    <property type="match status" value="1"/>
</dbReference>
<dbReference type="Gene3D" id="1.10.357.10">
    <property type="entry name" value="Tetracycline Repressor, domain 2"/>
    <property type="match status" value="1"/>
</dbReference>
<dbReference type="InterPro" id="IPR001647">
    <property type="entry name" value="HTH_TetR"/>
</dbReference>
<feature type="DNA-binding region" description="H-T-H motif" evidence="2">
    <location>
        <begin position="32"/>
        <end position="51"/>
    </location>
</feature>
<keyword evidence="5" id="KW-1185">Reference proteome</keyword>
<feature type="domain" description="HTH tetR-type" evidence="3">
    <location>
        <begin position="9"/>
        <end position="69"/>
    </location>
</feature>
<dbReference type="STRING" id="1469948.GCA_000732725_03983"/>
<dbReference type="GO" id="GO:0003677">
    <property type="term" value="F:DNA binding"/>
    <property type="evidence" value="ECO:0007669"/>
    <property type="project" value="UniProtKB-UniRule"/>
</dbReference>
<dbReference type="Pfam" id="PF00440">
    <property type="entry name" value="TetR_N"/>
    <property type="match status" value="1"/>
</dbReference>
<accession>A0A4R1QQ33</accession>
<dbReference type="PROSITE" id="PS50977">
    <property type="entry name" value="HTH_TETR_2"/>
    <property type="match status" value="1"/>
</dbReference>
<dbReference type="EMBL" id="SLUO01000017">
    <property type="protein sequence ID" value="TCL55031.1"/>
    <property type="molecule type" value="Genomic_DNA"/>
</dbReference>
<dbReference type="AlphaFoldDB" id="A0A4R1QQ33"/>
<dbReference type="PANTHER" id="PTHR43479">
    <property type="entry name" value="ACREF/ENVCD OPERON REPRESSOR-RELATED"/>
    <property type="match status" value="1"/>
</dbReference>
<comment type="caution">
    <text evidence="4">The sequence shown here is derived from an EMBL/GenBank/DDBJ whole genome shotgun (WGS) entry which is preliminary data.</text>
</comment>
<name>A0A4R1QQ33_9FIRM</name>
<evidence type="ECO:0000259" key="3">
    <source>
        <dbReference type="PROSITE" id="PS50977"/>
    </source>
</evidence>
<evidence type="ECO:0000313" key="5">
    <source>
        <dbReference type="Proteomes" id="UP000295718"/>
    </source>
</evidence>
<organism evidence="4 5">
    <name type="scientific">Kineothrix alysoides</name>
    <dbReference type="NCBI Taxonomy" id="1469948"/>
    <lineage>
        <taxon>Bacteria</taxon>
        <taxon>Bacillati</taxon>
        <taxon>Bacillota</taxon>
        <taxon>Clostridia</taxon>
        <taxon>Lachnospirales</taxon>
        <taxon>Lachnospiraceae</taxon>
        <taxon>Kineothrix</taxon>
    </lineage>
</organism>
<dbReference type="PANTHER" id="PTHR43479:SF11">
    <property type="entry name" value="ACREF_ENVCD OPERON REPRESSOR-RELATED"/>
    <property type="match status" value="1"/>
</dbReference>
<dbReference type="RefSeq" id="WP_051869914.1">
    <property type="nucleotide sequence ID" value="NZ_JPNB01000003.1"/>
</dbReference>
<evidence type="ECO:0000256" key="2">
    <source>
        <dbReference type="PROSITE-ProRule" id="PRU00335"/>
    </source>
</evidence>
<sequence length="208" mass="23593">MARVSKPPEIRRQELIDAALALFMEKGYESVSVRDILKVVNGHPGMFYYYFESKQEIYNEAMRQMGKAEIAKRAVILGDTDKPVMLRFKELFCLIESGIRDYYRTFSNPESIAYETMTAFDLLTGMAEPVSRFMLEAKAEGIIPADSGIDENTAYPMSLFIIHGCHGLVHNSDVRDSSFDIGHFIPFIARFLGISENLLKEALKEDEA</sequence>
<dbReference type="InterPro" id="IPR009057">
    <property type="entry name" value="Homeodomain-like_sf"/>
</dbReference>
<gene>
    <name evidence="4" type="ORF">EDD76_11766</name>
</gene>
<dbReference type="PRINTS" id="PR00455">
    <property type="entry name" value="HTHTETR"/>
</dbReference>
<keyword evidence="1 2" id="KW-0238">DNA-binding</keyword>
<evidence type="ECO:0000256" key="1">
    <source>
        <dbReference type="ARBA" id="ARBA00023125"/>
    </source>
</evidence>
<dbReference type="InterPro" id="IPR050624">
    <property type="entry name" value="HTH-type_Tx_Regulator"/>
</dbReference>